<evidence type="ECO:0000313" key="5">
    <source>
        <dbReference type="Proteomes" id="UP000281553"/>
    </source>
</evidence>
<comment type="similarity">
    <text evidence="1">Belongs to the PSMG1 family.</text>
</comment>
<dbReference type="EMBL" id="UYRU01082989">
    <property type="protein sequence ID" value="VDN32968.1"/>
    <property type="molecule type" value="Genomic_DNA"/>
</dbReference>
<keyword evidence="5" id="KW-1185">Reference proteome</keyword>
<dbReference type="Proteomes" id="UP000281553">
    <property type="component" value="Unassembled WGS sequence"/>
</dbReference>
<accession>A0A3P7NBQ3</accession>
<dbReference type="PANTHER" id="PTHR15069">
    <property type="entry name" value="PROTEASOME ASSEMBLY CHAPERONE 1"/>
    <property type="match status" value="1"/>
</dbReference>
<sequence>MAVLFPKKVPAFSRALGEVDDAFDEEPSFLNNIHTSLSFEELQNVPEMINNVIIGIGDICCEFLTCHCQCANMSKVKIIKFTPPESPVVECTAFLCESSIIVWLCHTKEDDNVFGLSNLVESLLSSFSVNEHCAFYIFSSEYSHRSQFPSFAPKLRSPFVRKLHTSRFECRHVDQNIPMLEQPNVISGFAGELLSRLTYRRYAGCLYILFYDASFPLSNAAIFSAIGHCVISLPGLKHLQPPDSSRFLESGRANMSHGQLYI</sequence>
<evidence type="ECO:0000313" key="4">
    <source>
        <dbReference type="EMBL" id="VDN32968.1"/>
    </source>
</evidence>
<reference evidence="4 5" key="1">
    <citation type="submission" date="2018-11" db="EMBL/GenBank/DDBJ databases">
        <authorList>
            <consortium name="Pathogen Informatics"/>
        </authorList>
    </citation>
    <scope>NUCLEOTIDE SEQUENCE [LARGE SCALE GENOMIC DNA]</scope>
</reference>
<dbReference type="AlphaFoldDB" id="A0A3P7NBQ3"/>
<dbReference type="OrthoDB" id="17536at2759"/>
<dbReference type="GO" id="GO:0005783">
    <property type="term" value="C:endoplasmic reticulum"/>
    <property type="evidence" value="ECO:0007669"/>
    <property type="project" value="InterPro"/>
</dbReference>
<dbReference type="GO" id="GO:0080129">
    <property type="term" value="P:proteasome core complex assembly"/>
    <property type="evidence" value="ECO:0007669"/>
    <property type="project" value="TreeGrafter"/>
</dbReference>
<keyword evidence="3" id="KW-0143">Chaperone</keyword>
<dbReference type="PANTHER" id="PTHR15069:SF1">
    <property type="entry name" value="PROTEASOME ASSEMBLY CHAPERONE 1"/>
    <property type="match status" value="1"/>
</dbReference>
<proteinExistence type="inferred from homology"/>
<name>A0A3P7NBQ3_DIBLA</name>
<dbReference type="InterPro" id="IPR016565">
    <property type="entry name" value="Proteasome_assmbl_chp_1"/>
</dbReference>
<evidence type="ECO:0000256" key="3">
    <source>
        <dbReference type="ARBA" id="ARBA00023186"/>
    </source>
</evidence>
<organism evidence="4 5">
    <name type="scientific">Dibothriocephalus latus</name>
    <name type="common">Fish tapeworm</name>
    <name type="synonym">Diphyllobothrium latum</name>
    <dbReference type="NCBI Taxonomy" id="60516"/>
    <lineage>
        <taxon>Eukaryota</taxon>
        <taxon>Metazoa</taxon>
        <taxon>Spiralia</taxon>
        <taxon>Lophotrochozoa</taxon>
        <taxon>Platyhelminthes</taxon>
        <taxon>Cestoda</taxon>
        <taxon>Eucestoda</taxon>
        <taxon>Diphyllobothriidea</taxon>
        <taxon>Diphyllobothriidae</taxon>
        <taxon>Dibothriocephalus</taxon>
    </lineage>
</organism>
<evidence type="ECO:0000256" key="2">
    <source>
        <dbReference type="ARBA" id="ARBA00019180"/>
    </source>
</evidence>
<evidence type="ECO:0000256" key="1">
    <source>
        <dbReference type="ARBA" id="ARBA00005261"/>
    </source>
</evidence>
<gene>
    <name evidence="4" type="ORF">DILT_LOCUS16119</name>
</gene>
<protein>
    <recommendedName>
        <fullName evidence="2">Proteasome assembly chaperone 1</fullName>
    </recommendedName>
</protein>
<dbReference type="GO" id="GO:0070628">
    <property type="term" value="F:proteasome binding"/>
    <property type="evidence" value="ECO:0007669"/>
    <property type="project" value="TreeGrafter"/>
</dbReference>